<evidence type="ECO:0000313" key="2">
    <source>
        <dbReference type="Proteomes" id="UP000218785"/>
    </source>
</evidence>
<name>A0A1Z4NBL2_9CYAN</name>
<reference evidence="1 2" key="1">
    <citation type="submission" date="2017-06" db="EMBL/GenBank/DDBJ databases">
        <title>Genome sequencing of cyanobaciteial culture collection at National Institute for Environmental Studies (NIES).</title>
        <authorList>
            <person name="Hirose Y."/>
            <person name="Shimura Y."/>
            <person name="Fujisawa T."/>
            <person name="Nakamura Y."/>
            <person name="Kawachi M."/>
        </authorList>
    </citation>
    <scope>NUCLEOTIDE SEQUENCE [LARGE SCALE GENOMIC DNA]</scope>
    <source>
        <strain evidence="1 2">NIES-37</strain>
        <plasmid evidence="2">Plasmid2 dna</plasmid>
    </source>
</reference>
<dbReference type="EMBL" id="AP018250">
    <property type="protein sequence ID" value="BAZ03075.1"/>
    <property type="molecule type" value="Genomic_DNA"/>
</dbReference>
<organism evidence="1 2">
    <name type="scientific">Tolypothrix tenuis PCC 7101</name>
    <dbReference type="NCBI Taxonomy" id="231146"/>
    <lineage>
        <taxon>Bacteria</taxon>
        <taxon>Bacillati</taxon>
        <taxon>Cyanobacteriota</taxon>
        <taxon>Cyanophyceae</taxon>
        <taxon>Nostocales</taxon>
        <taxon>Tolypothrichaceae</taxon>
        <taxon>Tolypothrix</taxon>
    </lineage>
</organism>
<accession>A0A1Z4NBL2</accession>
<dbReference type="KEGG" id="ttq:NIES37_70880"/>
<geneLocation type="plasmid" evidence="2">
    <name>Plasmid2 dna</name>
</geneLocation>
<gene>
    <name evidence="1" type="ORF">NIES37_70880</name>
</gene>
<evidence type="ECO:0000313" key="1">
    <source>
        <dbReference type="EMBL" id="BAZ03075.1"/>
    </source>
</evidence>
<dbReference type="AlphaFoldDB" id="A0A1Z4NBL2"/>
<sequence>MTKENFFSDHLFHLAEEQTINTAQKAKELKAQAEEAANIQKLWEDITTFMQHGWLFHILDIMDKQDLLLKKMKVDNHPTISYLEEIYQFTQEQATKIKPYNFPRDLQNACDAANLPLDRDSAHPNYKFENGFFQLHINDQKRTARLGNYESAKLWELPADIEAIVEAIKREHKRVFGREFDPKAFLKKLRKQYLEIIKKDKFSDGSSIPVRHITRQLSRNEKGFRTDEFLIDLSRLVEKGLIEIGGVRLELQHTKDTNQGLLLHIETKRYIGFILFNKI</sequence>
<proteinExistence type="predicted"/>
<keyword evidence="2" id="KW-1185">Reference proteome</keyword>
<dbReference type="Proteomes" id="UP000218785">
    <property type="component" value="Plasmid plasmid2"/>
</dbReference>
<dbReference type="RefSeq" id="WP_096584999.1">
    <property type="nucleotide sequence ID" value="NZ_CAWNJS010000003.1"/>
</dbReference>
<keyword evidence="1" id="KW-0614">Plasmid</keyword>
<protein>
    <submittedName>
        <fullName evidence="1">Uncharacterized protein</fullName>
    </submittedName>
</protein>